<evidence type="ECO:0000259" key="2">
    <source>
        <dbReference type="Pfam" id="PF00561"/>
    </source>
</evidence>
<dbReference type="AlphaFoldDB" id="A0A6J7FZU4"/>
<proteinExistence type="predicted"/>
<dbReference type="GO" id="GO:0016787">
    <property type="term" value="F:hydrolase activity"/>
    <property type="evidence" value="ECO:0007669"/>
    <property type="project" value="UniProtKB-KW"/>
</dbReference>
<organism evidence="3">
    <name type="scientific">freshwater metagenome</name>
    <dbReference type="NCBI Taxonomy" id="449393"/>
    <lineage>
        <taxon>unclassified sequences</taxon>
        <taxon>metagenomes</taxon>
        <taxon>ecological metagenomes</taxon>
    </lineage>
</organism>
<evidence type="ECO:0000256" key="1">
    <source>
        <dbReference type="ARBA" id="ARBA00022801"/>
    </source>
</evidence>
<evidence type="ECO:0000313" key="3">
    <source>
        <dbReference type="EMBL" id="CAB4899598.1"/>
    </source>
</evidence>
<protein>
    <submittedName>
        <fullName evidence="3">Unannotated protein</fullName>
    </submittedName>
</protein>
<feature type="domain" description="AB hydrolase-1" evidence="2">
    <location>
        <begin position="4"/>
        <end position="226"/>
    </location>
</feature>
<keyword evidence="1" id="KW-0378">Hydrolase</keyword>
<name>A0A6J7FZU4_9ZZZZ</name>
<sequence>MGQLCGDLAELLDALEIERAVFVGHDWGGFVAWGMPVLFPQRCAGVIGVCTPYTPFPSLDFLKMMFGEDPEQMYMRWFQEPEVAESVLDSQARLMFEKLSVRGVDPKILAELGVARESGFSFNPFIDLEAVPTVAPSVLTEDDLEFYASTFDRTGFRGPVNWYRNIDANGQNYPGVGTQALDLPTLMICAEWDPALPPELASGMPALCSDLEMNTVPKAGHWVHEEYPDQVNALIIDWLTRRFAR</sequence>
<dbReference type="SUPFAM" id="SSF53474">
    <property type="entry name" value="alpha/beta-Hydrolases"/>
    <property type="match status" value="1"/>
</dbReference>
<dbReference type="InterPro" id="IPR029058">
    <property type="entry name" value="AB_hydrolase_fold"/>
</dbReference>
<dbReference type="InterPro" id="IPR000639">
    <property type="entry name" value="Epox_hydrolase-like"/>
</dbReference>
<dbReference type="EMBL" id="CAFBMG010000045">
    <property type="protein sequence ID" value="CAB4899598.1"/>
    <property type="molecule type" value="Genomic_DNA"/>
</dbReference>
<gene>
    <name evidence="3" type="ORF">UFOPK3519_00767</name>
</gene>
<dbReference type="Gene3D" id="3.40.50.1820">
    <property type="entry name" value="alpha/beta hydrolase"/>
    <property type="match status" value="1"/>
</dbReference>
<dbReference type="PANTHER" id="PTHR43329">
    <property type="entry name" value="EPOXIDE HYDROLASE"/>
    <property type="match status" value="1"/>
</dbReference>
<dbReference type="PRINTS" id="PR00412">
    <property type="entry name" value="EPOXHYDRLASE"/>
</dbReference>
<dbReference type="InterPro" id="IPR000073">
    <property type="entry name" value="AB_hydrolase_1"/>
</dbReference>
<reference evidence="3" key="1">
    <citation type="submission" date="2020-05" db="EMBL/GenBank/DDBJ databases">
        <authorList>
            <person name="Chiriac C."/>
            <person name="Salcher M."/>
            <person name="Ghai R."/>
            <person name="Kavagutti S V."/>
        </authorList>
    </citation>
    <scope>NUCLEOTIDE SEQUENCE</scope>
</reference>
<dbReference type="Pfam" id="PF00561">
    <property type="entry name" value="Abhydrolase_1"/>
    <property type="match status" value="1"/>
</dbReference>
<accession>A0A6J7FZU4</accession>